<evidence type="ECO:0000313" key="3">
    <source>
        <dbReference type="Proteomes" id="UP000675880"/>
    </source>
</evidence>
<proteinExistence type="predicted"/>
<gene>
    <name evidence="2" type="ORF">NSPZN2_30584</name>
</gene>
<protein>
    <submittedName>
        <fullName evidence="2">Uncharacterized protein</fullName>
    </submittedName>
</protein>
<name>A0ABM8RLL0_9BACT</name>
<accession>A0ABM8RLL0</accession>
<dbReference type="Proteomes" id="UP000675880">
    <property type="component" value="Unassembled WGS sequence"/>
</dbReference>
<feature type="region of interest" description="Disordered" evidence="1">
    <location>
        <begin position="1"/>
        <end position="30"/>
    </location>
</feature>
<evidence type="ECO:0000313" key="2">
    <source>
        <dbReference type="EMBL" id="CAE6759733.1"/>
    </source>
</evidence>
<dbReference type="EMBL" id="CAJNBJ010000016">
    <property type="protein sequence ID" value="CAE6759733.1"/>
    <property type="molecule type" value="Genomic_DNA"/>
</dbReference>
<reference evidence="2 3" key="1">
    <citation type="submission" date="2021-02" db="EMBL/GenBank/DDBJ databases">
        <authorList>
            <person name="Han P."/>
        </authorList>
    </citation>
    <scope>NUCLEOTIDE SEQUENCE [LARGE SCALE GENOMIC DNA]</scope>
    <source>
        <strain evidence="2">Candidatus Nitrospira sp. ZN2</strain>
    </source>
</reference>
<keyword evidence="3" id="KW-1185">Reference proteome</keyword>
<comment type="caution">
    <text evidence="2">The sequence shown here is derived from an EMBL/GenBank/DDBJ whole genome shotgun (WGS) entry which is preliminary data.</text>
</comment>
<sequence length="68" mass="7709">MQKERHVCARRRAGEAAGTEGRARRPKVRRSGESAIAAEVFMNKAGYELIAGFGERNRDGHRGRVQRW</sequence>
<organism evidence="2 3">
    <name type="scientific">Nitrospira defluvii</name>
    <dbReference type="NCBI Taxonomy" id="330214"/>
    <lineage>
        <taxon>Bacteria</taxon>
        <taxon>Pseudomonadati</taxon>
        <taxon>Nitrospirota</taxon>
        <taxon>Nitrospiria</taxon>
        <taxon>Nitrospirales</taxon>
        <taxon>Nitrospiraceae</taxon>
        <taxon>Nitrospira</taxon>
    </lineage>
</organism>
<evidence type="ECO:0000256" key="1">
    <source>
        <dbReference type="SAM" id="MobiDB-lite"/>
    </source>
</evidence>